<proteinExistence type="predicted"/>
<dbReference type="EMBL" id="UZAL01031006">
    <property type="protein sequence ID" value="VDP56495.1"/>
    <property type="molecule type" value="Genomic_DNA"/>
</dbReference>
<reference evidence="1 2" key="1">
    <citation type="submission" date="2018-11" db="EMBL/GenBank/DDBJ databases">
        <authorList>
            <consortium name="Pathogen Informatics"/>
        </authorList>
    </citation>
    <scope>NUCLEOTIDE SEQUENCE [LARGE SCALE GENOMIC DNA]</scope>
    <source>
        <strain>Denwood</strain>
        <strain evidence="2">Zambia</strain>
    </source>
</reference>
<protein>
    <submittedName>
        <fullName evidence="1">Uncharacterized protein</fullName>
    </submittedName>
</protein>
<organism evidence="1 2">
    <name type="scientific">Schistosoma mattheei</name>
    <dbReference type="NCBI Taxonomy" id="31246"/>
    <lineage>
        <taxon>Eukaryota</taxon>
        <taxon>Metazoa</taxon>
        <taxon>Spiralia</taxon>
        <taxon>Lophotrochozoa</taxon>
        <taxon>Platyhelminthes</taxon>
        <taxon>Trematoda</taxon>
        <taxon>Digenea</taxon>
        <taxon>Strigeidida</taxon>
        <taxon>Schistosomatoidea</taxon>
        <taxon>Schistosomatidae</taxon>
        <taxon>Schistosoma</taxon>
    </lineage>
</organism>
<evidence type="ECO:0000313" key="1">
    <source>
        <dbReference type="EMBL" id="VDP56495.1"/>
    </source>
</evidence>
<keyword evidence="2" id="KW-1185">Reference proteome</keyword>
<dbReference type="AlphaFoldDB" id="A0A183P9A0"/>
<evidence type="ECO:0000313" key="2">
    <source>
        <dbReference type="Proteomes" id="UP000269396"/>
    </source>
</evidence>
<name>A0A183P9A0_9TREM</name>
<sequence length="218" mass="24093">MIKNYLILLNFRNKKKFTETRKTNPPILLASGICLIIDSIATTTAFLKVYPAESRRSPDKKFNNTVYFLGYFVANAWIDSNTTILNSSLISLMNGDTCFSKRSTFDSLPVFSKVVIASVAMLLLGSPISCSRSRLHAVTAAGWLLATAFNVCTAAYRNAGLEDVQSSCKTPTAGANSLAVKFRRLIIARAASYMTISDLWRRDDSKNSYNCGLFLKKV</sequence>
<gene>
    <name evidence="1" type="ORF">SMTD_LOCUS10936</name>
</gene>
<dbReference type="Proteomes" id="UP000269396">
    <property type="component" value="Unassembled WGS sequence"/>
</dbReference>
<accession>A0A183P9A0</accession>